<evidence type="ECO:0000313" key="3">
    <source>
        <dbReference type="Proteomes" id="UP001163823"/>
    </source>
</evidence>
<accession>A0AAD7Q734</accession>
<proteinExistence type="predicted"/>
<dbReference type="Proteomes" id="UP001163823">
    <property type="component" value="Chromosome 3"/>
</dbReference>
<organism evidence="2 3">
    <name type="scientific">Quillaja saponaria</name>
    <name type="common">Soap bark tree</name>
    <dbReference type="NCBI Taxonomy" id="32244"/>
    <lineage>
        <taxon>Eukaryota</taxon>
        <taxon>Viridiplantae</taxon>
        <taxon>Streptophyta</taxon>
        <taxon>Embryophyta</taxon>
        <taxon>Tracheophyta</taxon>
        <taxon>Spermatophyta</taxon>
        <taxon>Magnoliopsida</taxon>
        <taxon>eudicotyledons</taxon>
        <taxon>Gunneridae</taxon>
        <taxon>Pentapetalae</taxon>
        <taxon>rosids</taxon>
        <taxon>fabids</taxon>
        <taxon>Fabales</taxon>
        <taxon>Quillajaceae</taxon>
        <taxon>Quillaja</taxon>
    </lineage>
</organism>
<dbReference type="EMBL" id="JARAOO010000003">
    <property type="protein sequence ID" value="KAJ7976037.1"/>
    <property type="molecule type" value="Genomic_DNA"/>
</dbReference>
<evidence type="ECO:0000256" key="1">
    <source>
        <dbReference type="SAM" id="MobiDB-lite"/>
    </source>
</evidence>
<feature type="compositionally biased region" description="Acidic residues" evidence="1">
    <location>
        <begin position="19"/>
        <end position="40"/>
    </location>
</feature>
<feature type="region of interest" description="Disordered" evidence="1">
    <location>
        <begin position="1"/>
        <end position="68"/>
    </location>
</feature>
<protein>
    <submittedName>
        <fullName evidence="2">Uncharacterized protein</fullName>
    </submittedName>
</protein>
<feature type="compositionally biased region" description="Basic and acidic residues" evidence="1">
    <location>
        <begin position="1"/>
        <end position="18"/>
    </location>
</feature>
<dbReference type="KEGG" id="qsa:O6P43_005868"/>
<name>A0AAD7Q734_QUISA</name>
<keyword evidence="3" id="KW-1185">Reference proteome</keyword>
<gene>
    <name evidence="2" type="ORF">O6P43_005868</name>
</gene>
<sequence>MMTNLGREEGLKLEKGGSEGDDDNGKEEDDSEDDYDEVEEDVTKGGSSCRAGHGHEDEDGYDEGPLRKRPWKAASSMFAQLMQQLNSEGYECIPRWGEKPVREKAMDEGQANTVGGATIELSISII</sequence>
<evidence type="ECO:0000313" key="2">
    <source>
        <dbReference type="EMBL" id="KAJ7976037.1"/>
    </source>
</evidence>
<reference evidence="2" key="1">
    <citation type="journal article" date="2023" name="Science">
        <title>Elucidation of the pathway for biosynthesis of saponin adjuvants from the soapbark tree.</title>
        <authorList>
            <person name="Reed J."/>
            <person name="Orme A."/>
            <person name="El-Demerdash A."/>
            <person name="Owen C."/>
            <person name="Martin L.B.B."/>
            <person name="Misra R.C."/>
            <person name="Kikuchi S."/>
            <person name="Rejzek M."/>
            <person name="Martin A.C."/>
            <person name="Harkess A."/>
            <person name="Leebens-Mack J."/>
            <person name="Louveau T."/>
            <person name="Stephenson M.J."/>
            <person name="Osbourn A."/>
        </authorList>
    </citation>
    <scope>NUCLEOTIDE SEQUENCE</scope>
    <source>
        <strain evidence="2">S10</strain>
    </source>
</reference>
<dbReference type="AlphaFoldDB" id="A0AAD7Q734"/>
<comment type="caution">
    <text evidence="2">The sequence shown here is derived from an EMBL/GenBank/DDBJ whole genome shotgun (WGS) entry which is preliminary data.</text>
</comment>